<feature type="domain" description="YheO-like" evidence="1">
    <location>
        <begin position="5"/>
        <end position="112"/>
    </location>
</feature>
<name>A0ABZ3IMI3_9FIRM</name>
<evidence type="ECO:0000259" key="2">
    <source>
        <dbReference type="Pfam" id="PF13309"/>
    </source>
</evidence>
<dbReference type="Proteomes" id="UP000216752">
    <property type="component" value="Chromosome"/>
</dbReference>
<gene>
    <name evidence="3" type="primary">dauR</name>
    <name evidence="3" type="ORF">SPSIL_030200</name>
</gene>
<evidence type="ECO:0000313" key="3">
    <source>
        <dbReference type="EMBL" id="XFO66860.1"/>
    </source>
</evidence>
<accession>A0ABZ3IMI3</accession>
<dbReference type="Pfam" id="PF13309">
    <property type="entry name" value="HTH_22"/>
    <property type="match status" value="1"/>
</dbReference>
<proteinExistence type="predicted"/>
<dbReference type="PANTHER" id="PTHR35568:SF1">
    <property type="entry name" value="TRANSCRIPTIONAL REGULATOR DAUR"/>
    <property type="match status" value="1"/>
</dbReference>
<sequence length="236" mass="26412">MHPILKAYIPVANMLTQTFGKSCEVVIHDLTQPDSSVVYVANGIVTGRKEGQSFDHLIRQVLLNKKFKDDCTVNYVFETEDGKKIKSSSALLRNPEGEVVGMLCINYDLTIPYLIQEELAGFLPVSFSAIPSPEDEVPDQDVLTIVDELIDNIIANTATGNQKRKHNLEIIRFMDEKGIFLVKGAIDKVAVSMGLSKVTIYSYLDEVRGKNKIREAMLMEKITPQYAGENEEVDEK</sequence>
<protein>
    <submittedName>
        <fullName evidence="3">Transcriptional regulator DauR</fullName>
    </submittedName>
</protein>
<organism evidence="3 4">
    <name type="scientific">Sporomusa silvacetica DSM 10669</name>
    <dbReference type="NCBI Taxonomy" id="1123289"/>
    <lineage>
        <taxon>Bacteria</taxon>
        <taxon>Bacillati</taxon>
        <taxon>Bacillota</taxon>
        <taxon>Negativicutes</taxon>
        <taxon>Selenomonadales</taxon>
        <taxon>Sporomusaceae</taxon>
        <taxon>Sporomusa</taxon>
    </lineage>
</organism>
<dbReference type="InterPro" id="IPR039446">
    <property type="entry name" value="DauR-like"/>
</dbReference>
<evidence type="ECO:0000313" key="4">
    <source>
        <dbReference type="Proteomes" id="UP000216752"/>
    </source>
</evidence>
<reference evidence="3" key="1">
    <citation type="submission" date="2024-05" db="EMBL/GenBank/DDBJ databases">
        <title>Isolation and characterization of Sporomusa carbonis sp. nov., a carboxydotrophic hydrogenogen in the genus of Sporomusa isolated from a charcoal burning pile.</title>
        <authorList>
            <person name="Boeer T."/>
            <person name="Rosenbaum F."/>
            <person name="Eysell L."/>
            <person name="Mueller V."/>
            <person name="Daniel R."/>
            <person name="Poehlein A."/>
        </authorList>
    </citation>
    <scope>NUCLEOTIDE SEQUENCE [LARGE SCALE GENOMIC DNA]</scope>
    <source>
        <strain evidence="3">DSM 10669</strain>
    </source>
</reference>
<dbReference type="InterPro" id="IPR039445">
    <property type="entry name" value="DauR-like_HTH"/>
</dbReference>
<evidence type="ECO:0000259" key="1">
    <source>
        <dbReference type="Pfam" id="PF08348"/>
    </source>
</evidence>
<feature type="domain" description="Transcriptional regulator DauR-like HTH" evidence="2">
    <location>
        <begin position="146"/>
        <end position="205"/>
    </location>
</feature>
<dbReference type="InterPro" id="IPR013559">
    <property type="entry name" value="YheO"/>
</dbReference>
<dbReference type="Pfam" id="PF08348">
    <property type="entry name" value="PAS_6"/>
    <property type="match status" value="1"/>
</dbReference>
<dbReference type="EMBL" id="CP155573">
    <property type="protein sequence ID" value="XFO66860.1"/>
    <property type="molecule type" value="Genomic_DNA"/>
</dbReference>
<keyword evidence="4" id="KW-1185">Reference proteome</keyword>
<dbReference type="PANTHER" id="PTHR35568">
    <property type="entry name" value="TRANSCRIPTIONAL REGULATOR DAUR"/>
    <property type="match status" value="1"/>
</dbReference>
<dbReference type="RefSeq" id="WP_094607102.1">
    <property type="nucleotide sequence ID" value="NZ_CP155573.1"/>
</dbReference>